<evidence type="ECO:0000313" key="10">
    <source>
        <dbReference type="Proteomes" id="UP001601422"/>
    </source>
</evidence>
<feature type="binding site" evidence="7">
    <location>
        <position position="186"/>
    </location>
    <ligand>
        <name>substrate</name>
    </ligand>
</feature>
<dbReference type="GO" id="GO:0004015">
    <property type="term" value="F:adenosylmethionine-8-amino-7-oxononanoate transaminase activity"/>
    <property type="evidence" value="ECO:0007669"/>
    <property type="project" value="UniProtKB-EC"/>
</dbReference>
<dbReference type="InterPro" id="IPR015424">
    <property type="entry name" value="PyrdxlP-dep_Trfase"/>
</dbReference>
<dbReference type="RefSeq" id="WP_361940128.1">
    <property type="nucleotide sequence ID" value="NZ_JBEXWI010000005.1"/>
</dbReference>
<comment type="function">
    <text evidence="7">Catalyzes the transfer of the alpha-amino group from S-adenosyl-L-methionine (SAM) to 7-keto-8-aminopelargonic acid (KAPA) to form 7,8-diaminopelargonic acid (DAPA). It is the only aminotransferase known to utilize SAM as an amino donor.</text>
</comment>
<evidence type="ECO:0000256" key="3">
    <source>
        <dbReference type="ARBA" id="ARBA00022679"/>
    </source>
</evidence>
<feature type="binding site" evidence="7">
    <location>
        <begin position="153"/>
        <end position="154"/>
    </location>
    <ligand>
        <name>pyridoxal 5'-phosphate</name>
        <dbReference type="ChEBI" id="CHEBI:597326"/>
    </ligand>
</feature>
<evidence type="ECO:0000256" key="8">
    <source>
        <dbReference type="SAM" id="MobiDB-lite"/>
    </source>
</evidence>
<comment type="cofactor">
    <cofactor evidence="1 7">
        <name>pyridoxal 5'-phosphate</name>
        <dbReference type="ChEBI" id="CHEBI:597326"/>
    </cofactor>
</comment>
<dbReference type="InterPro" id="IPR015421">
    <property type="entry name" value="PyrdxlP-dep_Trfase_major"/>
</dbReference>
<comment type="caution">
    <text evidence="9">The sequence shown here is derived from an EMBL/GenBank/DDBJ whole genome shotgun (WGS) entry which is preliminary data.</text>
</comment>
<sequence>MPELTVPELLELDRRHVWHPYGPMPGRQEPLVVESASGVRLRLAHGSHVADGSGVPDGSHVADGSGVPDGPHVADGSGVPDGPRELVDGMSSWWSAIHGYNHPVLNEAAREQLGRMSHVMFGGLTHEPAVRLAKLLVDMSPEGLKHVFLADSGSVSVEVAVKMCLQYWRSLGRPGKQRLLTWRGGYHGDTWQPMSVCDPEGGMHGLWTGVLQRQVFADPPPAQFEEAYAEQLRSLIEQHAGELAAVIVEPVVQGAGGMRFHSPAYLRVLREACDAHDVLLVFDEIATGFGRTGAMFAAEHAAVTPDVMCVGKALTGGYMTMAATLCTARVADGISRGEVPVLAHGPTFMGNPLAAAVACASIELLLGQDWLAEVKRIETGLRDGLAAARDLPGVKDVRVLGAIGVVQLDHAVDMEAATRAAVREGVWLRPFRDLIYTMPPYVTGDADLARIARAVCAAAREG</sequence>
<dbReference type="PROSITE" id="PS00600">
    <property type="entry name" value="AA_TRANSFER_CLASS_3"/>
    <property type="match status" value="1"/>
</dbReference>
<gene>
    <name evidence="7" type="primary">bioA</name>
    <name evidence="9" type="ORF">ACFYQT_38320</name>
</gene>
<evidence type="ECO:0000256" key="2">
    <source>
        <dbReference type="ARBA" id="ARBA00022576"/>
    </source>
</evidence>
<dbReference type="EMBL" id="JBIAJP010000018">
    <property type="protein sequence ID" value="MFF0009248.1"/>
    <property type="molecule type" value="Genomic_DNA"/>
</dbReference>
<feature type="binding site" evidence="7">
    <location>
        <begin position="346"/>
        <end position="347"/>
    </location>
    <ligand>
        <name>pyridoxal 5'-phosphate</name>
        <dbReference type="ChEBI" id="CHEBI:597326"/>
    </ligand>
</feature>
<feature type="binding site" evidence="7">
    <location>
        <position position="429"/>
    </location>
    <ligand>
        <name>substrate</name>
    </ligand>
</feature>
<evidence type="ECO:0000256" key="7">
    <source>
        <dbReference type="HAMAP-Rule" id="MF_00834"/>
    </source>
</evidence>
<feature type="region of interest" description="Disordered" evidence="8">
    <location>
        <begin position="49"/>
        <end position="70"/>
    </location>
</feature>
<evidence type="ECO:0000256" key="5">
    <source>
        <dbReference type="ARBA" id="ARBA00022756"/>
    </source>
</evidence>
<dbReference type="Pfam" id="PF00202">
    <property type="entry name" value="Aminotran_3"/>
    <property type="match status" value="1"/>
</dbReference>
<dbReference type="InterPro" id="IPR049704">
    <property type="entry name" value="Aminotrans_3_PPA_site"/>
</dbReference>
<dbReference type="Gene3D" id="3.40.640.10">
    <property type="entry name" value="Type I PLP-dependent aspartate aminotransferase-like (Major domain)"/>
    <property type="match status" value="1"/>
</dbReference>
<keyword evidence="3 7" id="KW-0808">Transferase</keyword>
<comment type="subcellular location">
    <subcellularLocation>
        <location evidence="7">Cytoplasm</location>
    </subcellularLocation>
</comment>
<accession>A0ABW6N7I3</accession>
<keyword evidence="4 7" id="KW-0949">S-adenosyl-L-methionine</keyword>
<comment type="subunit">
    <text evidence="7">Homodimer.</text>
</comment>
<dbReference type="Gene3D" id="3.90.1150.10">
    <property type="entry name" value="Aspartate Aminotransferase, domain 1"/>
    <property type="match status" value="2"/>
</dbReference>
<evidence type="ECO:0000313" key="9">
    <source>
        <dbReference type="EMBL" id="MFF0009248.1"/>
    </source>
</evidence>
<reference evidence="9 10" key="1">
    <citation type="submission" date="2024-10" db="EMBL/GenBank/DDBJ databases">
        <title>The Natural Products Discovery Center: Release of the First 8490 Sequenced Strains for Exploring Actinobacteria Biosynthetic Diversity.</title>
        <authorList>
            <person name="Kalkreuter E."/>
            <person name="Kautsar S.A."/>
            <person name="Yang D."/>
            <person name="Bader C.D."/>
            <person name="Teijaro C.N."/>
            <person name="Fluegel L."/>
            <person name="Davis C.M."/>
            <person name="Simpson J.R."/>
            <person name="Lauterbach L."/>
            <person name="Steele A.D."/>
            <person name="Gui C."/>
            <person name="Meng S."/>
            <person name="Li G."/>
            <person name="Viehrig K."/>
            <person name="Ye F."/>
            <person name="Su P."/>
            <person name="Kiefer A.F."/>
            <person name="Nichols A."/>
            <person name="Cepeda A.J."/>
            <person name="Yan W."/>
            <person name="Fan B."/>
            <person name="Jiang Y."/>
            <person name="Adhikari A."/>
            <person name="Zheng C.-J."/>
            <person name="Schuster L."/>
            <person name="Cowan T.M."/>
            <person name="Smanski M.J."/>
            <person name="Chevrette M.G."/>
            <person name="De Carvalho L.P.S."/>
            <person name="Shen B."/>
        </authorList>
    </citation>
    <scope>NUCLEOTIDE SEQUENCE [LARGE SCALE GENOMIC DNA]</scope>
    <source>
        <strain evidence="9 10">NPDC005497</strain>
    </source>
</reference>
<dbReference type="PANTHER" id="PTHR42684:SF17">
    <property type="entry name" value="ADENOSYLMETHIONINE-8-AMINO-7-OXONONANOATE AMINOTRANSFERASE"/>
    <property type="match status" value="1"/>
</dbReference>
<feature type="modified residue" description="N6-(pyridoxal phosphate)lysine" evidence="7">
    <location>
        <position position="312"/>
    </location>
</feature>
<evidence type="ECO:0000256" key="6">
    <source>
        <dbReference type="ARBA" id="ARBA00022898"/>
    </source>
</evidence>
<dbReference type="InterPro" id="IPR005815">
    <property type="entry name" value="BioA"/>
</dbReference>
<organism evidence="9 10">
    <name type="scientific">Streptomyces tibetensis</name>
    <dbReference type="NCBI Taxonomy" id="2382123"/>
    <lineage>
        <taxon>Bacteria</taxon>
        <taxon>Bacillati</taxon>
        <taxon>Actinomycetota</taxon>
        <taxon>Actinomycetes</taxon>
        <taxon>Kitasatosporales</taxon>
        <taxon>Streptomycetaceae</taxon>
        <taxon>Streptomyces</taxon>
    </lineage>
</organism>
<comment type="pathway">
    <text evidence="7">Cofactor biosynthesis; biotin biosynthesis; 7,8-diaminononanoate from 8-amino-7-oxononanoate (SAM route): step 1/1.</text>
</comment>
<proteinExistence type="inferred from homology"/>
<feature type="site" description="Participates in the substrate recognition with KAPA and in a stacking interaction with the adenine ring of SAM" evidence="7">
    <location>
        <position position="21"/>
    </location>
</feature>
<dbReference type="CDD" id="cd00610">
    <property type="entry name" value="OAT_like"/>
    <property type="match status" value="1"/>
</dbReference>
<feature type="binding site" evidence="7">
    <location>
        <position position="93"/>
    </location>
    <ligand>
        <name>substrate</name>
    </ligand>
</feature>
<feature type="binding site" evidence="7">
    <location>
        <position position="312"/>
    </location>
    <ligand>
        <name>substrate</name>
    </ligand>
</feature>
<comment type="similarity">
    <text evidence="7">Belongs to the class-III pyridoxal-phosphate-dependent aminotransferase family. BioA subfamily.</text>
</comment>
<dbReference type="NCBIfam" id="NF004624">
    <property type="entry name" value="PRK05964.1"/>
    <property type="match status" value="1"/>
</dbReference>
<evidence type="ECO:0000256" key="4">
    <source>
        <dbReference type="ARBA" id="ARBA00022691"/>
    </source>
</evidence>
<dbReference type="HAMAP" id="MF_00834">
    <property type="entry name" value="BioA"/>
    <property type="match status" value="1"/>
</dbReference>
<keyword evidence="10" id="KW-1185">Reference proteome</keyword>
<name>A0ABW6N7I3_9ACTN</name>
<keyword evidence="7" id="KW-0963">Cytoplasm</keyword>
<dbReference type="InterPro" id="IPR005814">
    <property type="entry name" value="Aminotrans_3"/>
</dbReference>
<dbReference type="Proteomes" id="UP001601422">
    <property type="component" value="Unassembled WGS sequence"/>
</dbReference>
<dbReference type="InterPro" id="IPR015422">
    <property type="entry name" value="PyrdxlP-dep_Trfase_small"/>
</dbReference>
<protein>
    <recommendedName>
        <fullName evidence="7">Adenosylmethionine-8-amino-7-oxononanoate aminotransferase</fullName>
        <ecNumber evidence="7">2.6.1.62</ecNumber>
    </recommendedName>
    <alternativeName>
        <fullName evidence="7">7,8-diamino-pelargonic acid aminotransferase</fullName>
        <shortName evidence="7">DAPA AT</shortName>
        <shortName evidence="7">DAPA aminotransferase</shortName>
    </alternativeName>
    <alternativeName>
        <fullName evidence="7">7,8-diaminononanoate synthase</fullName>
        <shortName evidence="7">DANS</shortName>
    </alternativeName>
    <alternativeName>
        <fullName evidence="7">Diaminopelargonic acid synthase</fullName>
    </alternativeName>
</protein>
<keyword evidence="2 7" id="KW-0032">Aminotransferase</keyword>
<keyword evidence="6 7" id="KW-0663">Pyridoxal phosphate</keyword>
<feature type="binding site" evidence="7">
    <location>
        <position position="345"/>
    </location>
    <ligand>
        <name>substrate</name>
    </ligand>
</feature>
<feature type="binding site" evidence="7">
    <location>
        <position position="283"/>
    </location>
    <ligand>
        <name>pyridoxal 5'-phosphate</name>
        <dbReference type="ChEBI" id="CHEBI:597326"/>
    </ligand>
</feature>
<dbReference type="PANTHER" id="PTHR42684">
    <property type="entry name" value="ADENOSYLMETHIONINE-8-AMINO-7-OXONONANOATE AMINOTRANSFERASE"/>
    <property type="match status" value="1"/>
</dbReference>
<comment type="catalytic activity">
    <reaction evidence="7">
        <text>(8S)-8-amino-7-oxononanoate + S-adenosyl-L-methionine = S-adenosyl-4-methylsulfanyl-2-oxobutanoate + (7R,8S)-7,8-diammoniononanoate</text>
        <dbReference type="Rhea" id="RHEA:16861"/>
        <dbReference type="ChEBI" id="CHEBI:16490"/>
        <dbReference type="ChEBI" id="CHEBI:59789"/>
        <dbReference type="ChEBI" id="CHEBI:149468"/>
        <dbReference type="ChEBI" id="CHEBI:149469"/>
        <dbReference type="EC" id="2.6.1.62"/>
    </reaction>
</comment>
<dbReference type="NCBIfam" id="TIGR00508">
    <property type="entry name" value="bioA"/>
    <property type="match status" value="1"/>
</dbReference>
<dbReference type="SUPFAM" id="SSF53383">
    <property type="entry name" value="PLP-dependent transferases"/>
    <property type="match status" value="1"/>
</dbReference>
<dbReference type="EC" id="2.6.1.62" evidence="7"/>
<keyword evidence="5 7" id="KW-0093">Biotin biosynthesis</keyword>
<evidence type="ECO:0000256" key="1">
    <source>
        <dbReference type="ARBA" id="ARBA00001933"/>
    </source>
</evidence>